<feature type="region of interest" description="Disordered" evidence="1">
    <location>
        <begin position="21"/>
        <end position="116"/>
    </location>
</feature>
<keyword evidence="3" id="KW-1185">Reference proteome</keyword>
<evidence type="ECO:0000256" key="1">
    <source>
        <dbReference type="SAM" id="MobiDB-lite"/>
    </source>
</evidence>
<feature type="non-terminal residue" evidence="4">
    <location>
        <position position="116"/>
    </location>
</feature>
<name>A0A6P5PBS3_MUSCR</name>
<evidence type="ECO:0000313" key="4">
    <source>
        <dbReference type="RefSeq" id="XP_021010278.1"/>
    </source>
</evidence>
<dbReference type="PROSITE" id="PS51257">
    <property type="entry name" value="PROKAR_LIPOPROTEIN"/>
    <property type="match status" value="1"/>
</dbReference>
<organism evidence="3 4">
    <name type="scientific">Mus caroli</name>
    <name type="common">Ryukyu mouse</name>
    <name type="synonym">Ricefield mouse</name>
    <dbReference type="NCBI Taxonomy" id="10089"/>
    <lineage>
        <taxon>Eukaryota</taxon>
        <taxon>Metazoa</taxon>
        <taxon>Chordata</taxon>
        <taxon>Craniata</taxon>
        <taxon>Vertebrata</taxon>
        <taxon>Euteleostomi</taxon>
        <taxon>Mammalia</taxon>
        <taxon>Eutheria</taxon>
        <taxon>Euarchontoglires</taxon>
        <taxon>Glires</taxon>
        <taxon>Rodentia</taxon>
        <taxon>Myomorpha</taxon>
        <taxon>Muroidea</taxon>
        <taxon>Muridae</taxon>
        <taxon>Murinae</taxon>
        <taxon>Mus</taxon>
        <taxon>Mus</taxon>
    </lineage>
</organism>
<evidence type="ECO:0000256" key="2">
    <source>
        <dbReference type="SAM" id="SignalP"/>
    </source>
</evidence>
<dbReference type="Proteomes" id="UP000515126">
    <property type="component" value="Unplaced"/>
</dbReference>
<feature type="compositionally biased region" description="Polar residues" evidence="1">
    <location>
        <begin position="27"/>
        <end position="47"/>
    </location>
</feature>
<evidence type="ECO:0000313" key="3">
    <source>
        <dbReference type="Proteomes" id="UP000515126"/>
    </source>
</evidence>
<protein>
    <submittedName>
        <fullName evidence="4">Mucin-like protein 2</fullName>
    </submittedName>
</protein>
<dbReference type="RefSeq" id="XP_021010278.1">
    <property type="nucleotide sequence ID" value="XM_021154619.1"/>
</dbReference>
<gene>
    <name evidence="4" type="primary">LOC110288205</name>
</gene>
<accession>A0A6P5PBS3</accession>
<feature type="compositionally biased region" description="Low complexity" evidence="1">
    <location>
        <begin position="67"/>
        <end position="76"/>
    </location>
</feature>
<proteinExistence type="predicted"/>
<feature type="compositionally biased region" description="Basic and acidic residues" evidence="1">
    <location>
        <begin position="97"/>
        <end position="107"/>
    </location>
</feature>
<feature type="chain" id="PRO_5028341266" evidence="2">
    <location>
        <begin position="20"/>
        <end position="116"/>
    </location>
</feature>
<feature type="compositionally biased region" description="Acidic residues" evidence="1">
    <location>
        <begin position="84"/>
        <end position="96"/>
    </location>
</feature>
<keyword evidence="2" id="KW-0732">Signal</keyword>
<feature type="signal peptide" evidence="2">
    <location>
        <begin position="1"/>
        <end position="19"/>
    </location>
</feature>
<dbReference type="AlphaFoldDB" id="A0A6P5PBS3"/>
<reference evidence="4" key="1">
    <citation type="submission" date="2025-08" db="UniProtKB">
        <authorList>
            <consortium name="RefSeq"/>
        </authorList>
    </citation>
    <scope>IDENTIFICATION</scope>
</reference>
<dbReference type="KEGG" id="mcal:110288205"/>
<sequence>MKFLAVLVLLGVSTILVSCQDAETDSPDTSGTVDSNDGNIGSETLADTTGEKQHGESSDSANEESEITNNTNTANEASEKDNMEETEDDNLTGDDNSDQKEGDDNAKAENNIKSVL</sequence>
<dbReference type="GeneID" id="110288205"/>